<keyword evidence="6 8" id="KW-1133">Transmembrane helix</keyword>
<evidence type="ECO:0000313" key="9">
    <source>
        <dbReference type="EMBL" id="QDT33920.1"/>
    </source>
</evidence>
<gene>
    <name evidence="9" type="primary">alsT</name>
    <name evidence="9" type="ORF">Mal48_31760</name>
</gene>
<feature type="transmembrane region" description="Helical" evidence="8">
    <location>
        <begin position="677"/>
        <end position="694"/>
    </location>
</feature>
<keyword evidence="7 8" id="KW-0472">Membrane</keyword>
<keyword evidence="4" id="KW-1003">Cell membrane</keyword>
<evidence type="ECO:0000256" key="1">
    <source>
        <dbReference type="ARBA" id="ARBA00004651"/>
    </source>
</evidence>
<evidence type="ECO:0000256" key="6">
    <source>
        <dbReference type="ARBA" id="ARBA00022989"/>
    </source>
</evidence>
<keyword evidence="5 8" id="KW-0812">Transmembrane</keyword>
<evidence type="ECO:0000256" key="3">
    <source>
        <dbReference type="ARBA" id="ARBA00022448"/>
    </source>
</evidence>
<evidence type="ECO:0000256" key="5">
    <source>
        <dbReference type="ARBA" id="ARBA00022692"/>
    </source>
</evidence>
<dbReference type="PANTHER" id="PTHR30330:SF3">
    <property type="entry name" value="TRANSCRIPTIONAL REGULATOR, LRP FAMILY"/>
    <property type="match status" value="1"/>
</dbReference>
<dbReference type="Pfam" id="PF01235">
    <property type="entry name" value="Na_Ala_symp"/>
    <property type="match status" value="1"/>
</dbReference>
<evidence type="ECO:0000256" key="8">
    <source>
        <dbReference type="SAM" id="Phobius"/>
    </source>
</evidence>
<feature type="transmembrane region" description="Helical" evidence="8">
    <location>
        <begin position="559"/>
        <end position="585"/>
    </location>
</feature>
<comment type="subcellular location">
    <subcellularLocation>
        <location evidence="1">Cell membrane</location>
        <topology evidence="1">Multi-pass membrane protein</topology>
    </subcellularLocation>
</comment>
<dbReference type="GO" id="GO:0005886">
    <property type="term" value="C:plasma membrane"/>
    <property type="evidence" value="ECO:0007669"/>
    <property type="project" value="UniProtKB-SubCell"/>
</dbReference>
<feature type="transmembrane region" description="Helical" evidence="8">
    <location>
        <begin position="358"/>
        <end position="378"/>
    </location>
</feature>
<dbReference type="RefSeq" id="WP_145201003.1">
    <property type="nucleotide sequence ID" value="NZ_CP036267.1"/>
</dbReference>
<evidence type="ECO:0000256" key="2">
    <source>
        <dbReference type="ARBA" id="ARBA00009261"/>
    </source>
</evidence>
<sequence>MAFHPCLRIVVLLLLTVCIEQPGFSQEASPPGTQSDSTATLPVVQEDAPVLNPYQKVDAVFKEAVSLMEMVLFYRVGRSEREYIVFERNSVYQRERGSDANFVNIVSDDPGQPAVLTDEQVQVLAAQGKLVDGQVKPYQLGTINGKPVEYVTVKLDSPDGTVKYGDKFAWKSSIGEYRILQKKRNLPGELTVSQSTVDDWDRQGFLKTTSKPKEGQPAYLLSEPVGGIPIVVGWLALGGLFFTLFMRGFNFWGFRHALNIVRGKYDNPKETGEVTHFQALASALSATIGLGNIAGVTIAMTLGGPGAFFWMLLSGFLGMCSKFTECTLGQKYRYVKPDGTVLGGPMRYLKVGLAEMKLGLLGGVLSIVFAVMCVLASFGGGNMLQANQSGSAMLQMFQQGRLQQVSDLNDEIKDAAKVENIDEMLTLQKKKETLVTDISAFEKRFKIIYGIILAALVGAVIIGGIKRIGAAASKIVPSMCIMYSLACLYIILTHISQVPSLVAQIFTEAFTGSAMGGGIVGVLVVGVQRAAFSNEAGAGSAAIAHSAARTEEPIREGCVALLGPFIDTIVVCSMTALVILITGAWDNNEWIVEQGLEGAALTSRAFQEEISWFPILLSIAVTLFAYSTIISWSYYGEKAWETLFGARSTFLYKILAVIAVFIGTIVNLGSVLDFSDMMILGMAFPNILGVVLLSPKVRKDLMEYWARYKAGEFKTYK</sequence>
<dbReference type="PANTHER" id="PTHR30330">
    <property type="entry name" value="AGSS FAMILY TRANSPORTER, SODIUM-ALANINE"/>
    <property type="match status" value="1"/>
</dbReference>
<reference evidence="9 10" key="1">
    <citation type="submission" date="2019-02" db="EMBL/GenBank/DDBJ databases">
        <title>Deep-cultivation of Planctomycetes and their phenomic and genomic characterization uncovers novel biology.</title>
        <authorList>
            <person name="Wiegand S."/>
            <person name="Jogler M."/>
            <person name="Boedeker C."/>
            <person name="Pinto D."/>
            <person name="Vollmers J."/>
            <person name="Rivas-Marin E."/>
            <person name="Kohn T."/>
            <person name="Peeters S.H."/>
            <person name="Heuer A."/>
            <person name="Rast P."/>
            <person name="Oberbeckmann S."/>
            <person name="Bunk B."/>
            <person name="Jeske O."/>
            <person name="Meyerdierks A."/>
            <person name="Storesund J.E."/>
            <person name="Kallscheuer N."/>
            <person name="Luecker S."/>
            <person name="Lage O.M."/>
            <person name="Pohl T."/>
            <person name="Merkel B.J."/>
            <person name="Hornburger P."/>
            <person name="Mueller R.-W."/>
            <person name="Bruemmer F."/>
            <person name="Labrenz M."/>
            <person name="Spormann A.M."/>
            <person name="Op den Camp H."/>
            <person name="Overmann J."/>
            <person name="Amann R."/>
            <person name="Jetten M.S.M."/>
            <person name="Mascher T."/>
            <person name="Medema M.H."/>
            <person name="Devos D.P."/>
            <person name="Kaster A.-K."/>
            <person name="Ovreas L."/>
            <person name="Rohde M."/>
            <person name="Galperin M.Y."/>
            <person name="Jogler C."/>
        </authorList>
    </citation>
    <scope>NUCLEOTIDE SEQUENCE [LARGE SCALE GENOMIC DNA]</scope>
    <source>
        <strain evidence="9 10">Mal48</strain>
    </source>
</reference>
<organism evidence="9 10">
    <name type="scientific">Thalassoglobus polymorphus</name>
    <dbReference type="NCBI Taxonomy" id="2527994"/>
    <lineage>
        <taxon>Bacteria</taxon>
        <taxon>Pseudomonadati</taxon>
        <taxon>Planctomycetota</taxon>
        <taxon>Planctomycetia</taxon>
        <taxon>Planctomycetales</taxon>
        <taxon>Planctomycetaceae</taxon>
        <taxon>Thalassoglobus</taxon>
    </lineage>
</organism>
<feature type="transmembrane region" description="Helical" evidence="8">
    <location>
        <begin position="610"/>
        <end position="629"/>
    </location>
</feature>
<feature type="transmembrane region" description="Helical" evidence="8">
    <location>
        <begin position="650"/>
        <end position="671"/>
    </location>
</feature>
<feature type="transmembrane region" description="Helical" evidence="8">
    <location>
        <begin position="447"/>
        <end position="463"/>
    </location>
</feature>
<dbReference type="KEGG" id="tpol:Mal48_31760"/>
<name>A0A517QQJ6_9PLAN</name>
<proteinExistence type="inferred from homology"/>
<protein>
    <submittedName>
        <fullName evidence="9">Amino-acid carrier protein AlsT</fullName>
    </submittedName>
</protein>
<feature type="transmembrane region" description="Helical" evidence="8">
    <location>
        <begin position="475"/>
        <end position="495"/>
    </location>
</feature>
<dbReference type="GO" id="GO:0005283">
    <property type="term" value="F:amino acid:sodium symporter activity"/>
    <property type="evidence" value="ECO:0007669"/>
    <property type="project" value="InterPro"/>
</dbReference>
<comment type="similarity">
    <text evidence="2">Belongs to the alanine or glycine:cation symporter (AGCS) (TC 2.A.25) family.</text>
</comment>
<feature type="transmembrane region" description="Helical" evidence="8">
    <location>
        <begin position="226"/>
        <end position="246"/>
    </location>
</feature>
<feature type="transmembrane region" description="Helical" evidence="8">
    <location>
        <begin position="279"/>
        <end position="301"/>
    </location>
</feature>
<dbReference type="Proteomes" id="UP000315724">
    <property type="component" value="Chromosome"/>
</dbReference>
<feature type="transmembrane region" description="Helical" evidence="8">
    <location>
        <begin position="307"/>
        <end position="324"/>
    </location>
</feature>
<dbReference type="EMBL" id="CP036267">
    <property type="protein sequence ID" value="QDT33920.1"/>
    <property type="molecule type" value="Genomic_DNA"/>
</dbReference>
<feature type="transmembrane region" description="Helical" evidence="8">
    <location>
        <begin position="501"/>
        <end position="525"/>
    </location>
</feature>
<evidence type="ECO:0000313" key="10">
    <source>
        <dbReference type="Proteomes" id="UP000315724"/>
    </source>
</evidence>
<evidence type="ECO:0000256" key="7">
    <source>
        <dbReference type="ARBA" id="ARBA00023136"/>
    </source>
</evidence>
<accession>A0A517QQJ6</accession>
<evidence type="ECO:0000256" key="4">
    <source>
        <dbReference type="ARBA" id="ARBA00022475"/>
    </source>
</evidence>
<keyword evidence="3" id="KW-0813">Transport</keyword>
<keyword evidence="10" id="KW-1185">Reference proteome</keyword>
<dbReference type="InterPro" id="IPR001463">
    <property type="entry name" value="Na/Ala_symport"/>
</dbReference>
<dbReference type="OrthoDB" id="9804874at2"/>
<dbReference type="AlphaFoldDB" id="A0A517QQJ6"/>
<dbReference type="PRINTS" id="PR00175">
    <property type="entry name" value="NAALASMPORT"/>
</dbReference>